<dbReference type="GeneID" id="56478470"/>
<protein>
    <recommendedName>
        <fullName evidence="6">MmgE/PrpD family protein</fullName>
    </recommendedName>
</protein>
<dbReference type="Pfam" id="PF03972">
    <property type="entry name" value="MmgE_PrpD_N"/>
    <property type="match status" value="1"/>
</dbReference>
<feature type="domain" description="MmgE/PrpD C-terminal" evidence="3">
    <location>
        <begin position="270"/>
        <end position="418"/>
    </location>
</feature>
<dbReference type="InterPro" id="IPR036148">
    <property type="entry name" value="MmgE/PrpD_sf"/>
</dbReference>
<dbReference type="InterPro" id="IPR045336">
    <property type="entry name" value="MmgE_PrpD_N"/>
</dbReference>
<organism evidence="4 5">
    <name type="scientific">Bordetella bronchiseptica 253</name>
    <dbReference type="NCBI Taxonomy" id="568707"/>
    <lineage>
        <taxon>Bacteria</taxon>
        <taxon>Pseudomonadati</taxon>
        <taxon>Pseudomonadota</taxon>
        <taxon>Betaproteobacteria</taxon>
        <taxon>Burkholderiales</taxon>
        <taxon>Alcaligenaceae</taxon>
        <taxon>Bordetella</taxon>
    </lineage>
</organism>
<evidence type="ECO:0008006" key="6">
    <source>
        <dbReference type="Google" id="ProtNLM"/>
    </source>
</evidence>
<dbReference type="PANTHER" id="PTHR16943">
    <property type="entry name" value="2-METHYLCITRATE DEHYDRATASE-RELATED"/>
    <property type="match status" value="1"/>
</dbReference>
<dbReference type="InterPro" id="IPR045337">
    <property type="entry name" value="MmgE_PrpD_C"/>
</dbReference>
<comment type="similarity">
    <text evidence="1">Belongs to the PrpD family.</text>
</comment>
<gene>
    <name evidence="4" type="ORF">BN112_0174</name>
</gene>
<dbReference type="Proteomes" id="UP000007564">
    <property type="component" value="Chromosome"/>
</dbReference>
<evidence type="ECO:0000313" key="4">
    <source>
        <dbReference type="EMBL" id="CCJ52092.1"/>
    </source>
</evidence>
<dbReference type="Gene3D" id="3.30.1330.120">
    <property type="entry name" value="2-methylcitrate dehydratase PrpD"/>
    <property type="match status" value="1"/>
</dbReference>
<reference evidence="4 5" key="1">
    <citation type="journal article" date="2012" name="BMC Genomics">
        <title>Comparative genomics of the classical Bordetella subspecies: the evolution and exchange of virulence-associated diversity amongst closely related pathogens.</title>
        <authorList>
            <person name="Park J."/>
            <person name="Zhang Y."/>
            <person name="Buboltz A.M."/>
            <person name="Zhang X."/>
            <person name="Schuster S.C."/>
            <person name="Ahuja U."/>
            <person name="Liu M."/>
            <person name="Miller J.F."/>
            <person name="Sebaihia M."/>
            <person name="Bentley S.D."/>
            <person name="Parkhill J."/>
            <person name="Harvill E.T."/>
        </authorList>
    </citation>
    <scope>NUCLEOTIDE SEQUENCE [LARGE SCALE GENOMIC DNA]</scope>
    <source>
        <strain evidence="4 5">253</strain>
    </source>
</reference>
<evidence type="ECO:0000313" key="5">
    <source>
        <dbReference type="Proteomes" id="UP000007564"/>
    </source>
</evidence>
<accession>A0A0C6P0K4</accession>
<proteinExistence type="inferred from homology"/>
<dbReference type="GO" id="GO:0016829">
    <property type="term" value="F:lyase activity"/>
    <property type="evidence" value="ECO:0007669"/>
    <property type="project" value="InterPro"/>
</dbReference>
<sequence length="450" mass="47798">MTPTAIEKIAVFVAGFDPAGATPAARHVAARALYDTIAVAIAGADEPASRLMMDYARGQSAPGMATVWATGDRLPVELAALVNGTMGHALDFDDVSSPLRGHPSVAIFPALMALGESRGVSGKALLDAYLAGFEVTIKLARAIVDDQYAKGWHSTPSIAAFGATAACARLLGLDAARIAHAMGILVSQVAGTRQNFGTMSKPFQAGQANVMALRAALLAELGFDASMSAMDGPHGYTVLYADGQDIHAQFDTLGQLPLEIDAAGIEVKKYPLCYATHRAIQGILDLRKQQSLAFAEVERVEVKTNYRATVPLIYDRPQTGLEAKFSMHYAVAAALHDGAVNLASFEDAAVRRPAIQAFFEKVELSQGEPPMFPRWAEVVVHLRDGVSHRIRVEGLRGSAQFPLSDAELVEKGADCLAHGKVALSAERLARACFELDAAPLQALLEVLRSA</sequence>
<dbReference type="PANTHER" id="PTHR16943:SF8">
    <property type="entry name" value="2-METHYLCITRATE DEHYDRATASE"/>
    <property type="match status" value="1"/>
</dbReference>
<dbReference type="InterPro" id="IPR042183">
    <property type="entry name" value="MmgE/PrpD_sf_1"/>
</dbReference>
<dbReference type="RefSeq" id="WP_015063670.1">
    <property type="nucleotide sequence ID" value="NC_019382.1"/>
</dbReference>
<dbReference type="InterPro" id="IPR005656">
    <property type="entry name" value="MmgE_PrpD"/>
</dbReference>
<dbReference type="Gene3D" id="1.10.4100.10">
    <property type="entry name" value="2-methylcitrate dehydratase PrpD"/>
    <property type="match status" value="1"/>
</dbReference>
<dbReference type="Pfam" id="PF19305">
    <property type="entry name" value="MmgE_PrpD_C"/>
    <property type="match status" value="1"/>
</dbReference>
<dbReference type="AlphaFoldDB" id="A0A0C6P0K4"/>
<evidence type="ECO:0000259" key="3">
    <source>
        <dbReference type="Pfam" id="PF19305"/>
    </source>
</evidence>
<dbReference type="KEGG" id="bbh:BN112_0174"/>
<dbReference type="SUPFAM" id="SSF103378">
    <property type="entry name" value="2-methylcitrate dehydratase PrpD"/>
    <property type="match status" value="1"/>
</dbReference>
<dbReference type="OrthoDB" id="8680281at2"/>
<evidence type="ECO:0000259" key="2">
    <source>
        <dbReference type="Pfam" id="PF03972"/>
    </source>
</evidence>
<dbReference type="HOGENOM" id="CLU_026574_2_2_4"/>
<dbReference type="EMBL" id="HE965806">
    <property type="protein sequence ID" value="CCJ52092.1"/>
    <property type="molecule type" value="Genomic_DNA"/>
</dbReference>
<name>A0A0C6P0K4_BORBO</name>
<dbReference type="InterPro" id="IPR042188">
    <property type="entry name" value="MmgE/PrpD_sf_2"/>
</dbReference>
<feature type="domain" description="MmgE/PrpD N-terminal" evidence="2">
    <location>
        <begin position="7"/>
        <end position="247"/>
    </location>
</feature>
<evidence type="ECO:0000256" key="1">
    <source>
        <dbReference type="ARBA" id="ARBA00006174"/>
    </source>
</evidence>